<protein>
    <submittedName>
        <fullName evidence="1">Uncharacterized protein</fullName>
    </submittedName>
</protein>
<dbReference type="Proteomes" id="UP000823046">
    <property type="component" value="Unassembled WGS sequence"/>
</dbReference>
<feature type="non-terminal residue" evidence="1">
    <location>
        <position position="1"/>
    </location>
</feature>
<evidence type="ECO:0000313" key="1">
    <source>
        <dbReference type="EMBL" id="KAF8821519.1"/>
    </source>
</evidence>
<organism evidence="1 2">
    <name type="scientific">Cardiosporidium cionae</name>
    <dbReference type="NCBI Taxonomy" id="476202"/>
    <lineage>
        <taxon>Eukaryota</taxon>
        <taxon>Sar</taxon>
        <taxon>Alveolata</taxon>
        <taxon>Apicomplexa</taxon>
        <taxon>Aconoidasida</taxon>
        <taxon>Nephromycida</taxon>
        <taxon>Cardiosporidium</taxon>
    </lineage>
</organism>
<dbReference type="EMBL" id="JADAQX010000170">
    <property type="protein sequence ID" value="KAF8821519.1"/>
    <property type="molecule type" value="Genomic_DNA"/>
</dbReference>
<accession>A0ABQ7JCA5</accession>
<comment type="caution">
    <text evidence="1">The sequence shown here is derived from an EMBL/GenBank/DDBJ whole genome shotgun (WGS) entry which is preliminary data.</text>
</comment>
<name>A0ABQ7JCA5_9APIC</name>
<reference evidence="1 2" key="1">
    <citation type="journal article" date="2020" name="bioRxiv">
        <title>Metabolic contributions of an alphaproteobacterial endosymbiont in the apicomplexan Cardiosporidium cionae.</title>
        <authorList>
            <person name="Hunter E.S."/>
            <person name="Paight C.J."/>
            <person name="Lane C.E."/>
        </authorList>
    </citation>
    <scope>NUCLEOTIDE SEQUENCE [LARGE SCALE GENOMIC DNA]</scope>
    <source>
        <strain evidence="1">ESH_2018</strain>
    </source>
</reference>
<sequence length="163" mass="18757">EESGKTERITLDCANMAEFERWNVALTFGGFIKDDKAGPGVKSTYANLAKYVFPVNLFDEKGEERRSALEIVNGQVLLYVSPEASTPTLRINSSECEVQTFIEQRKIRIYINRYSLKEERLDLIVLLAKDFDRLKKLLEEQEFKEVTEARRVSKSLKPLVHVP</sequence>
<evidence type="ECO:0000313" key="2">
    <source>
        <dbReference type="Proteomes" id="UP000823046"/>
    </source>
</evidence>
<keyword evidence="2" id="KW-1185">Reference proteome</keyword>
<proteinExistence type="predicted"/>
<gene>
    <name evidence="1" type="ORF">IE077_001939</name>
</gene>